<feature type="transmembrane region" description="Helical" evidence="11">
    <location>
        <begin position="76"/>
        <end position="95"/>
    </location>
</feature>
<dbReference type="InterPro" id="IPR004709">
    <property type="entry name" value="NaH_exchanger"/>
</dbReference>
<reference evidence="13" key="1">
    <citation type="submission" date="2021-05" db="EMBL/GenBank/DDBJ databases">
        <title>The genome of the haptophyte Pavlova lutheri (Diacronema luteri, Pavlovales) - a model for lipid biosynthesis in eukaryotic algae.</title>
        <authorList>
            <person name="Hulatt C.J."/>
            <person name="Posewitz M.C."/>
        </authorList>
    </citation>
    <scope>NUCLEOTIDE SEQUENCE</scope>
    <source>
        <strain evidence="13">NIVA-4/92</strain>
    </source>
</reference>
<evidence type="ECO:0000313" key="14">
    <source>
        <dbReference type="Proteomes" id="UP000751190"/>
    </source>
</evidence>
<dbReference type="PANTHER" id="PTHR10110">
    <property type="entry name" value="SODIUM/HYDROGEN EXCHANGER"/>
    <property type="match status" value="1"/>
</dbReference>
<feature type="transmembrane region" description="Helical" evidence="11">
    <location>
        <begin position="305"/>
        <end position="327"/>
    </location>
</feature>
<dbReference type="GO" id="GO:0005886">
    <property type="term" value="C:plasma membrane"/>
    <property type="evidence" value="ECO:0007669"/>
    <property type="project" value="TreeGrafter"/>
</dbReference>
<feature type="transmembrane region" description="Helical" evidence="11">
    <location>
        <begin position="246"/>
        <end position="262"/>
    </location>
</feature>
<evidence type="ECO:0000256" key="3">
    <source>
        <dbReference type="ARBA" id="ARBA00022692"/>
    </source>
</evidence>
<keyword evidence="14" id="KW-1185">Reference proteome</keyword>
<organism evidence="13 14">
    <name type="scientific">Diacronema lutheri</name>
    <name type="common">Unicellular marine alga</name>
    <name type="synonym">Monochrysis lutheri</name>
    <dbReference type="NCBI Taxonomy" id="2081491"/>
    <lineage>
        <taxon>Eukaryota</taxon>
        <taxon>Haptista</taxon>
        <taxon>Haptophyta</taxon>
        <taxon>Pavlovophyceae</taxon>
        <taxon>Pavlovales</taxon>
        <taxon>Pavlovaceae</taxon>
        <taxon>Diacronema</taxon>
    </lineage>
</organism>
<feature type="transmembrane region" description="Helical" evidence="11">
    <location>
        <begin position="333"/>
        <end position="354"/>
    </location>
</feature>
<evidence type="ECO:0000256" key="7">
    <source>
        <dbReference type="ARBA" id="ARBA00023136"/>
    </source>
</evidence>
<keyword evidence="5" id="KW-0915">Sodium</keyword>
<feature type="domain" description="Cation/H+ exchanger transmembrane" evidence="12">
    <location>
        <begin position="34"/>
        <end position="456"/>
    </location>
</feature>
<dbReference type="Proteomes" id="UP000751190">
    <property type="component" value="Unassembled WGS sequence"/>
</dbReference>
<keyword evidence="2 9" id="KW-0813">Transport</keyword>
<name>A0A8J5XN45_DIALT</name>
<dbReference type="OMA" id="APSHKVH"/>
<accession>A0A8J5XN45</accession>
<keyword evidence="8 9" id="KW-0739">Sodium transport</keyword>
<feature type="transmembrane region" description="Helical" evidence="11">
    <location>
        <begin position="142"/>
        <end position="162"/>
    </location>
</feature>
<evidence type="ECO:0000256" key="6">
    <source>
        <dbReference type="ARBA" id="ARBA00023065"/>
    </source>
</evidence>
<feature type="region of interest" description="Disordered" evidence="10">
    <location>
        <begin position="534"/>
        <end position="581"/>
    </location>
</feature>
<dbReference type="EMBL" id="JAGTXO010000007">
    <property type="protein sequence ID" value="KAG8466634.1"/>
    <property type="molecule type" value="Genomic_DNA"/>
</dbReference>
<evidence type="ECO:0000256" key="4">
    <source>
        <dbReference type="ARBA" id="ARBA00022989"/>
    </source>
</evidence>
<dbReference type="Pfam" id="PF00999">
    <property type="entry name" value="Na_H_Exchanger"/>
    <property type="match status" value="1"/>
</dbReference>
<evidence type="ECO:0000259" key="12">
    <source>
        <dbReference type="Pfam" id="PF00999"/>
    </source>
</evidence>
<dbReference type="Gene3D" id="6.10.140.1330">
    <property type="match status" value="1"/>
</dbReference>
<keyword evidence="6 9" id="KW-0406">Ion transport</keyword>
<comment type="subcellular location">
    <subcellularLocation>
        <location evidence="1">Membrane</location>
        <topology evidence="1">Multi-pass membrane protein</topology>
    </subcellularLocation>
</comment>
<feature type="transmembrane region" description="Helical" evidence="11">
    <location>
        <begin position="15"/>
        <end position="34"/>
    </location>
</feature>
<dbReference type="GO" id="GO:0051453">
    <property type="term" value="P:regulation of intracellular pH"/>
    <property type="evidence" value="ECO:0007669"/>
    <property type="project" value="TreeGrafter"/>
</dbReference>
<feature type="compositionally biased region" description="Basic and acidic residues" evidence="10">
    <location>
        <begin position="571"/>
        <end position="581"/>
    </location>
</feature>
<proteinExistence type="inferred from homology"/>
<keyword evidence="9" id="KW-0050">Antiport</keyword>
<gene>
    <name evidence="13" type="ORF">KFE25_008013</name>
</gene>
<comment type="caution">
    <text evidence="13">The sequence shown here is derived from an EMBL/GenBank/DDBJ whole genome shotgun (WGS) entry which is preliminary data.</text>
</comment>
<feature type="transmembrane region" description="Helical" evidence="11">
    <location>
        <begin position="406"/>
        <end position="425"/>
    </location>
</feature>
<evidence type="ECO:0000256" key="11">
    <source>
        <dbReference type="SAM" id="Phobius"/>
    </source>
</evidence>
<dbReference type="GO" id="GO:0015386">
    <property type="term" value="F:potassium:proton antiporter activity"/>
    <property type="evidence" value="ECO:0007669"/>
    <property type="project" value="TreeGrafter"/>
</dbReference>
<keyword evidence="4 11" id="KW-1133">Transmembrane helix</keyword>
<evidence type="ECO:0000313" key="13">
    <source>
        <dbReference type="EMBL" id="KAG8466634.1"/>
    </source>
</evidence>
<evidence type="ECO:0000256" key="9">
    <source>
        <dbReference type="RuleBase" id="RU003722"/>
    </source>
</evidence>
<feature type="transmembrane region" description="Helical" evidence="11">
    <location>
        <begin position="437"/>
        <end position="459"/>
    </location>
</feature>
<feature type="transmembrane region" description="Helical" evidence="11">
    <location>
        <begin position="107"/>
        <end position="130"/>
    </location>
</feature>
<dbReference type="OrthoDB" id="196264at2759"/>
<dbReference type="PRINTS" id="PR01084">
    <property type="entry name" value="NAHEXCHNGR"/>
</dbReference>
<keyword evidence="7 11" id="KW-0472">Membrane</keyword>
<protein>
    <recommendedName>
        <fullName evidence="9">Sodium/hydrogen exchanger</fullName>
    </recommendedName>
</protein>
<dbReference type="NCBIfam" id="TIGR00840">
    <property type="entry name" value="b_cpa1"/>
    <property type="match status" value="1"/>
</dbReference>
<evidence type="ECO:0000256" key="10">
    <source>
        <dbReference type="SAM" id="MobiDB-lite"/>
    </source>
</evidence>
<comment type="similarity">
    <text evidence="9">Belongs to the monovalent cation:proton antiporter 1 (CPA1) transporter (TC 2.A.36) family.</text>
</comment>
<feature type="transmembrane region" description="Helical" evidence="11">
    <location>
        <begin position="268"/>
        <end position="284"/>
    </location>
</feature>
<feature type="transmembrane region" description="Helical" evidence="11">
    <location>
        <begin position="171"/>
        <end position="194"/>
    </location>
</feature>
<feature type="transmembrane region" description="Helical" evidence="11">
    <location>
        <begin position="206"/>
        <end position="234"/>
    </location>
</feature>
<keyword evidence="3 9" id="KW-0812">Transmembrane</keyword>
<dbReference type="InterPro" id="IPR018422">
    <property type="entry name" value="Cation/H_exchanger_CPA1"/>
</dbReference>
<sequence length="581" mass="60439">MGGEHVAQGHAESHWSIAIGLGCLPLTLVAGRALEARGVSQLPEAGVAVLLGAAASGAVAAVVGDSAVLRDMRFDFEFFVVWLLPPIIFEAGFNMNRRAFFANLAPTALLAVAGTLFSTAVVGSFVYGAGRAGLCHALGGDASFFFGALISATDPVTVLAVFQRLGVKAELFAVVFGESVLNDAVALVLSRVLLSFQTVPLTPLSALGAALSFAYCFAGSLLVGAACGATSALLHKHAGLRTHADALYAEAAVIFACAWGSYYVAEGLHLSGIVAILFCGIAMAQYTRDNLSMEAKALSARALKVVALLAEAFIFVYLGMATFAFPILHGTPWSLVAVALVACALGRTHVYALAHATNGWRESVAGCVPGPYVPVWLMKRAPDWLAGTRLLPDPHLARISTIEQHVLLFCGLRGGVAFAIAAAAYERGDFATRGDSLAILQTTLMVAFFTIFVLGGLAADVAKAAAILDAQRARGGEAAARSSSTTEPRSRLQAWERAHLRPFLTASDPAATDAAAAGEKAEAQLGTPRAAVLDARYGSWPQPRRPSARDEAEQASALERFEAAPGGETAESDRTGDGLGA</sequence>
<dbReference type="GO" id="GO:0015385">
    <property type="term" value="F:sodium:proton antiporter activity"/>
    <property type="evidence" value="ECO:0007669"/>
    <property type="project" value="InterPro"/>
</dbReference>
<evidence type="ECO:0000256" key="8">
    <source>
        <dbReference type="ARBA" id="ARBA00023201"/>
    </source>
</evidence>
<evidence type="ECO:0000256" key="1">
    <source>
        <dbReference type="ARBA" id="ARBA00004141"/>
    </source>
</evidence>
<dbReference type="PANTHER" id="PTHR10110:SF187">
    <property type="entry name" value="SODIUM_HYDROGEN EXCHANGER"/>
    <property type="match status" value="1"/>
</dbReference>
<dbReference type="GO" id="GO:0098719">
    <property type="term" value="P:sodium ion import across plasma membrane"/>
    <property type="evidence" value="ECO:0007669"/>
    <property type="project" value="TreeGrafter"/>
</dbReference>
<evidence type="ECO:0000256" key="5">
    <source>
        <dbReference type="ARBA" id="ARBA00023053"/>
    </source>
</evidence>
<evidence type="ECO:0000256" key="2">
    <source>
        <dbReference type="ARBA" id="ARBA00022448"/>
    </source>
</evidence>
<dbReference type="AlphaFoldDB" id="A0A8J5XN45"/>
<feature type="transmembrane region" description="Helical" evidence="11">
    <location>
        <begin position="46"/>
        <end position="64"/>
    </location>
</feature>
<dbReference type="InterPro" id="IPR006153">
    <property type="entry name" value="Cation/H_exchanger_TM"/>
</dbReference>